<name>A0ACB7TER3_HYAAI</name>
<evidence type="ECO:0000313" key="2">
    <source>
        <dbReference type="Proteomes" id="UP000821845"/>
    </source>
</evidence>
<comment type="caution">
    <text evidence="1">The sequence shown here is derived from an EMBL/GenBank/DDBJ whole genome shotgun (WGS) entry which is preliminary data.</text>
</comment>
<gene>
    <name evidence="1" type="ORF">HPB50_004416</name>
</gene>
<proteinExistence type="predicted"/>
<dbReference type="EMBL" id="CM023481">
    <property type="protein sequence ID" value="KAH6944639.1"/>
    <property type="molecule type" value="Genomic_DNA"/>
</dbReference>
<keyword evidence="2" id="KW-1185">Reference proteome</keyword>
<sequence>METGAFGVTAALLVAVVVLSISWAVKRKHQQRLFQRYGIPGPVPDFLFGNWNQLREDRIEVMEKWIKEYGKVFGFYEGEIPKVVISDLNMIKECFVKETHVFRDRMPLIIEVEPIKSSLLALRGEEWKRVRSVLNPAFSGAKMKLMLQVMNDCGNTLIDVISERLTSGQDIIDVTNRSQALSMDVITKCALAWQLLLDSRTEAAQKGSGKVEITDRHLIANCFVFLAGGFETTATTLAFLLYELARHPEEQDRLYEEIKSQLADHSVNIPYDDVQKLKRMDMVVSECLRLYPPIVLFTARVCSRDTSIAGYTVPAGTHVILPTWHVHHNPNIWPEPQKFIPDRFLLGIGEEERRHAAAYVPFGLGHRECIGRRFALLELKTVLAKLIRAYVFSVCRETDDPMKVTVPTVTLNPVRNIKLRVTRRNT</sequence>
<dbReference type="Proteomes" id="UP000821845">
    <property type="component" value="Chromosome 1"/>
</dbReference>
<accession>A0ACB7TER3</accession>
<reference evidence="1" key="1">
    <citation type="submission" date="2020-05" db="EMBL/GenBank/DDBJ databases">
        <title>Large-scale comparative analyses of tick genomes elucidate their genetic diversity and vector capacities.</title>
        <authorList>
            <person name="Jia N."/>
            <person name="Wang J."/>
            <person name="Shi W."/>
            <person name="Du L."/>
            <person name="Sun Y."/>
            <person name="Zhan W."/>
            <person name="Jiang J."/>
            <person name="Wang Q."/>
            <person name="Zhang B."/>
            <person name="Ji P."/>
            <person name="Sakyi L.B."/>
            <person name="Cui X."/>
            <person name="Yuan T."/>
            <person name="Jiang B."/>
            <person name="Yang W."/>
            <person name="Lam T.T.-Y."/>
            <person name="Chang Q."/>
            <person name="Ding S."/>
            <person name="Wang X."/>
            <person name="Zhu J."/>
            <person name="Ruan X."/>
            <person name="Zhao L."/>
            <person name="Wei J."/>
            <person name="Que T."/>
            <person name="Du C."/>
            <person name="Cheng J."/>
            <person name="Dai P."/>
            <person name="Han X."/>
            <person name="Huang E."/>
            <person name="Gao Y."/>
            <person name="Liu J."/>
            <person name="Shao H."/>
            <person name="Ye R."/>
            <person name="Li L."/>
            <person name="Wei W."/>
            <person name="Wang X."/>
            <person name="Wang C."/>
            <person name="Yang T."/>
            <person name="Huo Q."/>
            <person name="Li W."/>
            <person name="Guo W."/>
            <person name="Chen H."/>
            <person name="Zhou L."/>
            <person name="Ni X."/>
            <person name="Tian J."/>
            <person name="Zhou Y."/>
            <person name="Sheng Y."/>
            <person name="Liu T."/>
            <person name="Pan Y."/>
            <person name="Xia L."/>
            <person name="Li J."/>
            <person name="Zhao F."/>
            <person name="Cao W."/>
        </authorList>
    </citation>
    <scope>NUCLEOTIDE SEQUENCE</scope>
    <source>
        <strain evidence="1">Hyas-2018</strain>
    </source>
</reference>
<organism evidence="1 2">
    <name type="scientific">Hyalomma asiaticum</name>
    <name type="common">Tick</name>
    <dbReference type="NCBI Taxonomy" id="266040"/>
    <lineage>
        <taxon>Eukaryota</taxon>
        <taxon>Metazoa</taxon>
        <taxon>Ecdysozoa</taxon>
        <taxon>Arthropoda</taxon>
        <taxon>Chelicerata</taxon>
        <taxon>Arachnida</taxon>
        <taxon>Acari</taxon>
        <taxon>Parasitiformes</taxon>
        <taxon>Ixodida</taxon>
        <taxon>Ixodoidea</taxon>
        <taxon>Ixodidae</taxon>
        <taxon>Hyalomminae</taxon>
        <taxon>Hyalomma</taxon>
    </lineage>
</organism>
<evidence type="ECO:0000313" key="1">
    <source>
        <dbReference type="EMBL" id="KAH6944639.1"/>
    </source>
</evidence>
<protein>
    <submittedName>
        <fullName evidence="1">Uncharacterized protein</fullName>
    </submittedName>
</protein>